<dbReference type="Pfam" id="PF15229">
    <property type="entry name" value="POM121"/>
    <property type="match status" value="1"/>
</dbReference>
<evidence type="ECO:0000256" key="1">
    <source>
        <dbReference type="SAM" id="MobiDB-lite"/>
    </source>
</evidence>
<feature type="region of interest" description="Disordered" evidence="1">
    <location>
        <begin position="15"/>
        <end position="71"/>
    </location>
</feature>
<dbReference type="PANTHER" id="PTHR15566">
    <property type="entry name" value="POM121-LIKE"/>
    <property type="match status" value="1"/>
</dbReference>
<gene>
    <name evidence="2" type="ORF">U0070_017256</name>
</gene>
<dbReference type="InterPro" id="IPR043220">
    <property type="entry name" value="POM121-like_prot_1"/>
</dbReference>
<protein>
    <submittedName>
        <fullName evidence="2">Uncharacterized protein</fullName>
    </submittedName>
</protein>
<evidence type="ECO:0000313" key="3">
    <source>
        <dbReference type="Proteomes" id="UP001488838"/>
    </source>
</evidence>
<feature type="compositionally biased region" description="Polar residues" evidence="1">
    <location>
        <begin position="48"/>
        <end position="59"/>
    </location>
</feature>
<name>A0AAW0K2P5_MYOGA</name>
<dbReference type="Proteomes" id="UP001488838">
    <property type="component" value="Unassembled WGS sequence"/>
</dbReference>
<organism evidence="2 3">
    <name type="scientific">Myodes glareolus</name>
    <name type="common">Bank vole</name>
    <name type="synonym">Clethrionomys glareolus</name>
    <dbReference type="NCBI Taxonomy" id="447135"/>
    <lineage>
        <taxon>Eukaryota</taxon>
        <taxon>Metazoa</taxon>
        <taxon>Chordata</taxon>
        <taxon>Craniata</taxon>
        <taxon>Vertebrata</taxon>
        <taxon>Euteleostomi</taxon>
        <taxon>Mammalia</taxon>
        <taxon>Eutheria</taxon>
        <taxon>Euarchontoglires</taxon>
        <taxon>Glires</taxon>
        <taxon>Rodentia</taxon>
        <taxon>Myomorpha</taxon>
        <taxon>Muroidea</taxon>
        <taxon>Cricetidae</taxon>
        <taxon>Arvicolinae</taxon>
        <taxon>Myodes</taxon>
    </lineage>
</organism>
<comment type="caution">
    <text evidence="2">The sequence shown here is derived from an EMBL/GenBank/DDBJ whole genome shotgun (WGS) entry which is preliminary data.</text>
</comment>
<proteinExistence type="predicted"/>
<evidence type="ECO:0000313" key="2">
    <source>
        <dbReference type="EMBL" id="KAK7833257.1"/>
    </source>
</evidence>
<dbReference type="EMBL" id="JBBHLL010000007">
    <property type="protein sequence ID" value="KAK7833257.1"/>
    <property type="molecule type" value="Genomic_DNA"/>
</dbReference>
<dbReference type="PANTHER" id="PTHR15566:SF4">
    <property type="entry name" value="POM121-LIKE PROTEIN 1-RELATED"/>
    <property type="match status" value="1"/>
</dbReference>
<sequence>MPQALVYEGDLQSTLKEKKKRTAEKEDQLLLNGQENKRRQSPGEEVTGTVNGKQNSWTSPPMPGSSGQHKHKIQLLPSQQGDQLTLSPSPELGYSITAEHLDKKRKVTLKWFNKVLEDKTDDVSTLVAETPPATSPPFRFTLPAVAPAASPASHS</sequence>
<keyword evidence="3" id="KW-1185">Reference proteome</keyword>
<dbReference type="AlphaFoldDB" id="A0AAW0K2P5"/>
<accession>A0AAW0K2P5</accession>
<reference evidence="2 3" key="1">
    <citation type="journal article" date="2023" name="bioRxiv">
        <title>Conserved and derived expression patterns and positive selection on dental genes reveal complex evolutionary context of ever-growing rodent molars.</title>
        <authorList>
            <person name="Calamari Z.T."/>
            <person name="Song A."/>
            <person name="Cohen E."/>
            <person name="Akter M."/>
            <person name="Roy R.D."/>
            <person name="Hallikas O."/>
            <person name="Christensen M.M."/>
            <person name="Li P."/>
            <person name="Marangoni P."/>
            <person name="Jernvall J."/>
            <person name="Klein O.D."/>
        </authorList>
    </citation>
    <scope>NUCLEOTIDE SEQUENCE [LARGE SCALE GENOMIC DNA]</scope>
    <source>
        <strain evidence="2">V071</strain>
    </source>
</reference>